<name>V5Q9K0_9CAUD</name>
<dbReference type="Proteomes" id="UP000018622">
    <property type="component" value="Segment"/>
</dbReference>
<dbReference type="RefSeq" id="YP_008858883.1">
    <property type="nucleotide sequence ID" value="NC_022982.1"/>
</dbReference>
<dbReference type="EMBL" id="KF626666">
    <property type="protein sequence ID" value="AHB12105.1"/>
    <property type="molecule type" value="Genomic_DNA"/>
</dbReference>
<gene>
    <name evidence="1" type="ORF">Paz_08</name>
</gene>
<accession>V5Q9K0</accession>
<evidence type="ECO:0000313" key="2">
    <source>
        <dbReference type="Proteomes" id="UP000018622"/>
    </source>
</evidence>
<organism evidence="1 2">
    <name type="scientific">Xylella phage Paz</name>
    <dbReference type="NCBI Taxonomy" id="1415145"/>
    <lineage>
        <taxon>Viruses</taxon>
        <taxon>Duplodnaviria</taxon>
        <taxon>Heunggongvirae</taxon>
        <taxon>Uroviricota</taxon>
        <taxon>Caudoviricetes</taxon>
        <taxon>Autographivirales</taxon>
        <taxon>Autonotataviridae</taxon>
        <taxon>Gujervirinae</taxon>
        <taxon>Pazvirus</taxon>
        <taxon>Pazvirus paz</taxon>
    </lineage>
</organism>
<sequence length="92" mass="10836">MSILSWAKRKFGVVRDWLLDRNPKHEDLHPWDQVVAAFAKPQRLRGHGYVQGETFDIGINRAKRAIKSIKNKRERKAARTRFIQRLRDSGIK</sequence>
<reference evidence="1 2" key="1">
    <citation type="journal article" date="2014" name="J. Bacteriol.">
        <title>Characterization of novel virulent broad-host-range phages of Xylella fastidiosa and Xanthomonas.</title>
        <authorList>
            <person name="Ahern S.J."/>
            <person name="Das M."/>
            <person name="Bhowmick T.S."/>
            <person name="Young R."/>
            <person name="Gonzalez C.F."/>
        </authorList>
    </citation>
    <scope>NUCLEOTIDE SEQUENCE [LARGE SCALE GENOMIC DNA]</scope>
</reference>
<proteinExistence type="predicted"/>
<keyword evidence="2" id="KW-1185">Reference proteome</keyword>
<dbReference type="KEGG" id="vg:17777787"/>
<protein>
    <submittedName>
        <fullName evidence="1">Uncharacterized protein</fullName>
    </submittedName>
</protein>
<dbReference type="GeneID" id="17777787"/>
<evidence type="ECO:0000313" key="1">
    <source>
        <dbReference type="EMBL" id="AHB12105.1"/>
    </source>
</evidence>